<evidence type="ECO:0000256" key="1">
    <source>
        <dbReference type="SAM" id="SignalP"/>
    </source>
</evidence>
<feature type="chain" id="PRO_5014837632" evidence="1">
    <location>
        <begin position="23"/>
        <end position="156"/>
    </location>
</feature>
<reference evidence="2" key="1">
    <citation type="submission" date="2018-01" db="EMBL/GenBank/DDBJ databases">
        <title>An insight into the sialome of Amazonian anophelines.</title>
        <authorList>
            <person name="Ribeiro J.M."/>
            <person name="Scarpassa V."/>
            <person name="Calvo E."/>
        </authorList>
    </citation>
    <scope>NUCLEOTIDE SEQUENCE</scope>
</reference>
<sequence>MGIDRSKMVFFYICVIWITCKCSPTTTGNCNRIEKDSLRKARCSASLGCTGAARDGGTTGYLSWHILLSMFNLHSYIRHVAMNYLALRRHIPLFRNCGIERRGCGNLFLFLPPLAHSFMLEICIELNRGEKTLNSNYRTLNLRRYSANNVHCICAG</sequence>
<organism evidence="2">
    <name type="scientific">Anopheles darlingi</name>
    <name type="common">Mosquito</name>
    <dbReference type="NCBI Taxonomy" id="43151"/>
    <lineage>
        <taxon>Eukaryota</taxon>
        <taxon>Metazoa</taxon>
        <taxon>Ecdysozoa</taxon>
        <taxon>Arthropoda</taxon>
        <taxon>Hexapoda</taxon>
        <taxon>Insecta</taxon>
        <taxon>Pterygota</taxon>
        <taxon>Neoptera</taxon>
        <taxon>Endopterygota</taxon>
        <taxon>Diptera</taxon>
        <taxon>Nematocera</taxon>
        <taxon>Culicoidea</taxon>
        <taxon>Culicidae</taxon>
        <taxon>Anophelinae</taxon>
        <taxon>Anopheles</taxon>
    </lineage>
</organism>
<evidence type="ECO:0000313" key="2">
    <source>
        <dbReference type="EMBL" id="MBW75150.1"/>
    </source>
</evidence>
<dbReference type="EMBL" id="GGFL01010972">
    <property type="protein sequence ID" value="MBW75150.1"/>
    <property type="molecule type" value="Transcribed_RNA"/>
</dbReference>
<name>A0A2M4DC24_ANODA</name>
<dbReference type="AlphaFoldDB" id="A0A2M4DC24"/>
<feature type="signal peptide" evidence="1">
    <location>
        <begin position="1"/>
        <end position="22"/>
    </location>
</feature>
<keyword evidence="1" id="KW-0732">Signal</keyword>
<accession>A0A2M4DC24</accession>
<protein>
    <submittedName>
        <fullName evidence="2">Putative secreted protein</fullName>
    </submittedName>
</protein>
<proteinExistence type="predicted"/>